<dbReference type="SUPFAM" id="SSF63380">
    <property type="entry name" value="Riboflavin synthase domain-like"/>
    <property type="match status" value="1"/>
</dbReference>
<name>A0A1G8DY53_9GAMM</name>
<dbReference type="STRING" id="29435.SAMN05216588_1063"/>
<dbReference type="PROSITE" id="PS51384">
    <property type="entry name" value="FAD_FR"/>
    <property type="match status" value="1"/>
</dbReference>
<dbReference type="InterPro" id="IPR039261">
    <property type="entry name" value="FNR_nucleotide-bd"/>
</dbReference>
<evidence type="ECO:0000259" key="2">
    <source>
        <dbReference type="PROSITE" id="PS51384"/>
    </source>
</evidence>
<dbReference type="RefSeq" id="WP_084304716.1">
    <property type="nucleotide sequence ID" value="NZ_FNDG01000006.1"/>
</dbReference>
<protein>
    <submittedName>
        <fullName evidence="3">NADPH-dependent ferric siderophore reductase, contains FAD-binding and SIP domains</fullName>
    </submittedName>
</protein>
<sequence length="248" mass="27857">MSRPTPRTLQVIATRSVTPHMLRITLGGAQIDTFPADQESAYIKLIFPAPGSERNLMRTYTVRHQRADQFDVDFVLHEDAGPASQWAKGARPGDSILIGGPGPKKLVDNAADWFLIVGDMTALPAISVNLEQLPADARGHAVIEVIDERDIQPLRHPAGVELHWLLNPHPGENSKLLVDQVRRLDWPAGRPSIWAACEFTAMRALRQHFREERQVERKNLYISSYWKLGNSEDQHKLAKREDAEALGE</sequence>
<dbReference type="Pfam" id="PF08021">
    <property type="entry name" value="FAD_binding_9"/>
    <property type="match status" value="1"/>
</dbReference>
<dbReference type="InterPro" id="IPR017927">
    <property type="entry name" value="FAD-bd_FR_type"/>
</dbReference>
<dbReference type="Gene3D" id="3.40.50.80">
    <property type="entry name" value="Nucleotide-binding domain of ferredoxin-NADP reductase (FNR) module"/>
    <property type="match status" value="1"/>
</dbReference>
<dbReference type="PANTHER" id="PTHR30157">
    <property type="entry name" value="FERRIC REDUCTASE, NADPH-DEPENDENT"/>
    <property type="match status" value="1"/>
</dbReference>
<dbReference type="InterPro" id="IPR007037">
    <property type="entry name" value="SIP_rossman_dom"/>
</dbReference>
<dbReference type="Gene3D" id="2.40.30.10">
    <property type="entry name" value="Translation factors"/>
    <property type="match status" value="1"/>
</dbReference>
<dbReference type="AlphaFoldDB" id="A0A1G8DY53"/>
<dbReference type="InterPro" id="IPR013113">
    <property type="entry name" value="SIP_FAD-bd"/>
</dbReference>
<accession>A0A1G8DY53</accession>
<reference evidence="3 4" key="1">
    <citation type="submission" date="2016-10" db="EMBL/GenBank/DDBJ databases">
        <authorList>
            <person name="de Groot N.N."/>
        </authorList>
    </citation>
    <scope>NUCLEOTIDE SEQUENCE [LARGE SCALE GENOMIC DNA]</scope>
    <source>
        <strain evidence="3 4">LMG 18387</strain>
    </source>
</reference>
<dbReference type="Pfam" id="PF04954">
    <property type="entry name" value="SIP"/>
    <property type="match status" value="1"/>
</dbReference>
<comment type="similarity">
    <text evidence="1">Belongs to the SIP oxidoreductase family.</text>
</comment>
<dbReference type="EMBL" id="FNDG01000006">
    <property type="protein sequence ID" value="SDH62518.1"/>
    <property type="molecule type" value="Genomic_DNA"/>
</dbReference>
<gene>
    <name evidence="3" type="ORF">SAMN05216588_1063</name>
</gene>
<feature type="domain" description="FAD-binding FR-type" evidence="2">
    <location>
        <begin position="4"/>
        <end position="108"/>
    </location>
</feature>
<dbReference type="Proteomes" id="UP000198606">
    <property type="component" value="Unassembled WGS sequence"/>
</dbReference>
<dbReference type="CDD" id="cd06193">
    <property type="entry name" value="siderophore_interacting"/>
    <property type="match status" value="1"/>
</dbReference>
<dbReference type="PANTHER" id="PTHR30157:SF0">
    <property type="entry name" value="NADPH-DEPENDENT FERRIC-CHELATE REDUCTASE"/>
    <property type="match status" value="1"/>
</dbReference>
<dbReference type="GO" id="GO:0016491">
    <property type="term" value="F:oxidoreductase activity"/>
    <property type="evidence" value="ECO:0007669"/>
    <property type="project" value="InterPro"/>
</dbReference>
<evidence type="ECO:0000313" key="3">
    <source>
        <dbReference type="EMBL" id="SDH62518.1"/>
    </source>
</evidence>
<dbReference type="InterPro" id="IPR039374">
    <property type="entry name" value="SIP_fam"/>
</dbReference>
<organism evidence="3 4">
    <name type="scientific">Phytopseudomonas flavescens</name>
    <dbReference type="NCBI Taxonomy" id="29435"/>
    <lineage>
        <taxon>Bacteria</taxon>
        <taxon>Pseudomonadati</taxon>
        <taxon>Pseudomonadota</taxon>
        <taxon>Gammaproteobacteria</taxon>
        <taxon>Pseudomonadales</taxon>
        <taxon>Pseudomonadaceae</taxon>
        <taxon>Phytopseudomonas</taxon>
    </lineage>
</organism>
<dbReference type="InterPro" id="IPR017938">
    <property type="entry name" value="Riboflavin_synthase-like_b-brl"/>
</dbReference>
<proteinExistence type="inferred from homology"/>
<evidence type="ECO:0000313" key="4">
    <source>
        <dbReference type="Proteomes" id="UP000198606"/>
    </source>
</evidence>
<evidence type="ECO:0000256" key="1">
    <source>
        <dbReference type="ARBA" id="ARBA00035644"/>
    </source>
</evidence>